<name>A0A1B6NV50_9ZZZZ</name>
<reference evidence="1" key="1">
    <citation type="submission" date="2013-11" db="EMBL/GenBank/DDBJ databases">
        <title>Microbial diversity, functional groups and degradation webs in Northern and Southern Mediterranean and Red Sea marine crude oil polluted sites.</title>
        <authorList>
            <person name="Daffonchio D."/>
            <person name="Mapelli F."/>
            <person name="Ferrer M."/>
            <person name="Richter M."/>
            <person name="Cherif A."/>
            <person name="Malkawi H.I."/>
            <person name="Yakimov M.M."/>
            <person name="Abdel-Fattah Y.R."/>
            <person name="Blaghen M."/>
            <person name="Golyshin P.N."/>
            <person name="Kalogerakis N."/>
            <person name="Boon N."/>
            <person name="Magagnini M."/>
            <person name="Fava F."/>
        </authorList>
    </citation>
    <scope>NUCLEOTIDE SEQUENCE</scope>
</reference>
<dbReference type="EMBL" id="AYSL01000694">
    <property type="protein sequence ID" value="KTF07201.1"/>
    <property type="molecule type" value="Genomic_DNA"/>
</dbReference>
<sequence>MAMCSGRFSTHKSSLRRNAMSNAKMSPTCLWCNV</sequence>
<proteinExistence type="predicted"/>
<gene>
    <name evidence="1" type="ORF">MGSAQ_001304</name>
</gene>
<evidence type="ECO:0000313" key="1">
    <source>
        <dbReference type="EMBL" id="KTF07201.1"/>
    </source>
</evidence>
<comment type="caution">
    <text evidence="1">The sequence shown here is derived from an EMBL/GenBank/DDBJ whole genome shotgun (WGS) entry which is preliminary data.</text>
</comment>
<organism evidence="1">
    <name type="scientific">marine sediment metagenome</name>
    <dbReference type="NCBI Taxonomy" id="412755"/>
    <lineage>
        <taxon>unclassified sequences</taxon>
        <taxon>metagenomes</taxon>
        <taxon>ecological metagenomes</taxon>
    </lineage>
</organism>
<accession>A0A1B6NV50</accession>
<dbReference type="AlphaFoldDB" id="A0A1B6NV50"/>
<protein>
    <submittedName>
        <fullName evidence="1">Uncharacterized protein</fullName>
    </submittedName>
</protein>